<dbReference type="AlphaFoldDB" id="A0A517NLC5"/>
<dbReference type="PANTHER" id="PTHR42760:SF115">
    <property type="entry name" value="3-OXOACYL-[ACYL-CARRIER-PROTEIN] REDUCTASE FABG"/>
    <property type="match status" value="1"/>
</dbReference>
<dbReference type="FunFam" id="3.40.50.720:FF:000240">
    <property type="entry name" value="SDR family oxidoreductase"/>
    <property type="match status" value="1"/>
</dbReference>
<keyword evidence="4" id="KW-1185">Reference proteome</keyword>
<accession>A0A517NLC5</accession>
<dbReference type="NCBIfam" id="NF006132">
    <property type="entry name" value="PRK08277.1"/>
    <property type="match status" value="1"/>
</dbReference>
<dbReference type="PROSITE" id="PS00061">
    <property type="entry name" value="ADH_SHORT"/>
    <property type="match status" value="1"/>
</dbReference>
<dbReference type="EC" id="1.-.-.-" evidence="3"/>
<dbReference type="InterPro" id="IPR020904">
    <property type="entry name" value="Sc_DH/Rdtase_CS"/>
</dbReference>
<proteinExistence type="inferred from homology"/>
<protein>
    <submittedName>
        <fullName evidence="3">Putative oxidoreductase UxuB</fullName>
        <ecNumber evidence="3">1.-.-.-</ecNumber>
    </submittedName>
</protein>
<dbReference type="GO" id="GO:0005975">
    <property type="term" value="P:carbohydrate metabolic process"/>
    <property type="evidence" value="ECO:0007669"/>
    <property type="project" value="UniProtKB-ARBA"/>
</dbReference>
<dbReference type="PRINTS" id="PR00080">
    <property type="entry name" value="SDRFAMILY"/>
</dbReference>
<dbReference type="PANTHER" id="PTHR42760">
    <property type="entry name" value="SHORT-CHAIN DEHYDROGENASES/REDUCTASES FAMILY MEMBER"/>
    <property type="match status" value="1"/>
</dbReference>
<evidence type="ECO:0000256" key="1">
    <source>
        <dbReference type="ARBA" id="ARBA00006484"/>
    </source>
</evidence>
<dbReference type="EMBL" id="CP036525">
    <property type="protein sequence ID" value="QDT07935.1"/>
    <property type="molecule type" value="Genomic_DNA"/>
</dbReference>
<reference evidence="3 4" key="1">
    <citation type="submission" date="2019-02" db="EMBL/GenBank/DDBJ databases">
        <title>Deep-cultivation of Planctomycetes and their phenomic and genomic characterization uncovers novel biology.</title>
        <authorList>
            <person name="Wiegand S."/>
            <person name="Jogler M."/>
            <person name="Boedeker C."/>
            <person name="Pinto D."/>
            <person name="Vollmers J."/>
            <person name="Rivas-Marin E."/>
            <person name="Kohn T."/>
            <person name="Peeters S.H."/>
            <person name="Heuer A."/>
            <person name="Rast P."/>
            <person name="Oberbeckmann S."/>
            <person name="Bunk B."/>
            <person name="Jeske O."/>
            <person name="Meyerdierks A."/>
            <person name="Storesund J.E."/>
            <person name="Kallscheuer N."/>
            <person name="Luecker S."/>
            <person name="Lage O.M."/>
            <person name="Pohl T."/>
            <person name="Merkel B.J."/>
            <person name="Hornburger P."/>
            <person name="Mueller R.-W."/>
            <person name="Bruemmer F."/>
            <person name="Labrenz M."/>
            <person name="Spormann A.M."/>
            <person name="Op den Camp H."/>
            <person name="Overmann J."/>
            <person name="Amann R."/>
            <person name="Jetten M.S.M."/>
            <person name="Mascher T."/>
            <person name="Medema M.H."/>
            <person name="Devos D.P."/>
            <person name="Kaster A.-K."/>
            <person name="Ovreas L."/>
            <person name="Rohde M."/>
            <person name="Galperin M.Y."/>
            <person name="Jogler C."/>
        </authorList>
    </citation>
    <scope>NUCLEOTIDE SEQUENCE [LARGE SCALE GENOMIC DNA]</scope>
    <source>
        <strain evidence="3 4">K22_7</strain>
    </source>
</reference>
<evidence type="ECO:0000313" key="4">
    <source>
        <dbReference type="Proteomes" id="UP000318538"/>
    </source>
</evidence>
<dbReference type="PRINTS" id="PR00081">
    <property type="entry name" value="GDHRDH"/>
</dbReference>
<organism evidence="3 4">
    <name type="scientific">Rubripirellula lacrimiformis</name>
    <dbReference type="NCBI Taxonomy" id="1930273"/>
    <lineage>
        <taxon>Bacteria</taxon>
        <taxon>Pseudomonadati</taxon>
        <taxon>Planctomycetota</taxon>
        <taxon>Planctomycetia</taxon>
        <taxon>Pirellulales</taxon>
        <taxon>Pirellulaceae</taxon>
        <taxon>Rubripirellula</taxon>
    </lineage>
</organism>
<dbReference type="InterPro" id="IPR036291">
    <property type="entry name" value="NAD(P)-bd_dom_sf"/>
</dbReference>
<dbReference type="GO" id="GO:0016616">
    <property type="term" value="F:oxidoreductase activity, acting on the CH-OH group of donors, NAD or NADP as acceptor"/>
    <property type="evidence" value="ECO:0007669"/>
    <property type="project" value="UniProtKB-ARBA"/>
</dbReference>
<evidence type="ECO:0000313" key="3">
    <source>
        <dbReference type="EMBL" id="QDT07935.1"/>
    </source>
</evidence>
<gene>
    <name evidence="3" type="primary">uxuB</name>
    <name evidence="3" type="ORF">K227x_63640</name>
</gene>
<dbReference type="InterPro" id="IPR002347">
    <property type="entry name" value="SDR_fam"/>
</dbReference>
<dbReference type="KEGG" id="rlc:K227x_63640"/>
<comment type="similarity">
    <text evidence="1">Belongs to the short-chain dehydrogenases/reductases (SDR) family.</text>
</comment>
<dbReference type="Gene3D" id="3.40.50.720">
    <property type="entry name" value="NAD(P)-binding Rossmann-like Domain"/>
    <property type="match status" value="1"/>
</dbReference>
<dbReference type="Proteomes" id="UP000318538">
    <property type="component" value="Chromosome"/>
</dbReference>
<evidence type="ECO:0000256" key="2">
    <source>
        <dbReference type="ARBA" id="ARBA00023002"/>
    </source>
</evidence>
<dbReference type="SUPFAM" id="SSF51735">
    <property type="entry name" value="NAD(P)-binding Rossmann-fold domains"/>
    <property type="match status" value="1"/>
</dbReference>
<sequence>MSTMKNLFELNDDVAVVIGGTGELGGMMAESLGGFGAKVAVVGRNAERGDARAKKITDAGGEAKFFAADGLSAESLDEARQAIKAWAGAPASVLVNAAGGNRPDATIPPGGDVCKLPLDAWRDVFDLNLVGGALLPSQIFAPDMIQAGVGSVINIASMSGMIPLSRVVAYSAAKAAVINLTLWLAREWATTGVRVNAISPGFFPAEQNRKLLFNDDGSYTERGGQIIGHTPMDRFGNPDELAGAVVWLASRRASSFVTGQNIAVDGGFASVTI</sequence>
<name>A0A517NLC5_9BACT</name>
<dbReference type="Pfam" id="PF13561">
    <property type="entry name" value="adh_short_C2"/>
    <property type="match status" value="1"/>
</dbReference>
<keyword evidence="2 3" id="KW-0560">Oxidoreductase</keyword>